<sequence length="140" mass="15353">MATSGWCTSESLTVESGEGKVTVSISSPPDVNSTESPLKVGRFALELELEIELEIDLALEVELEIELELEITLKLEIELELETTPRLELELILTGVWLGLEPPPPPQPASNETSPNASRVLNLVVIGFNVDIRIVIISMY</sequence>
<accession>D8VN58</accession>
<reference evidence="1" key="2">
    <citation type="journal article" date="2010" name="Appl. Environ. Microbiol.">
        <title>Diversity of glycosyl hydrolases from cellulose-depleting communities enriched from casts of two earthworm species.</title>
        <authorList>
            <person name="Beloqui A."/>
            <person name="Nechitaylo T.Y."/>
            <person name="Lopez-Cortes N."/>
            <person name="Ghazi A."/>
            <person name="Guazzaroni M.E."/>
            <person name="Polaina J."/>
            <person name="Strittmatter A.W."/>
            <person name="Reva O."/>
            <person name="Waliczek A."/>
            <person name="Yakimov M.M."/>
            <person name="Golyshina O.V."/>
            <person name="Ferrer M."/>
            <person name="Golyshin P.N."/>
        </authorList>
    </citation>
    <scope>NUCLEOTIDE SEQUENCE</scope>
</reference>
<evidence type="ECO:0000313" key="1">
    <source>
        <dbReference type="EMBL" id="ACY24843.1"/>
    </source>
</evidence>
<organism evidence="1">
    <name type="scientific">uncultured organism</name>
    <dbReference type="NCBI Taxonomy" id="155900"/>
    <lineage>
        <taxon>unclassified sequences</taxon>
        <taxon>environmental samples</taxon>
    </lineage>
</organism>
<protein>
    <submittedName>
        <fullName evidence="1">Uncharacterized protein</fullName>
    </submittedName>
</protein>
<dbReference type="EMBL" id="GQ996413">
    <property type="protein sequence ID" value="ACY24843.1"/>
    <property type="molecule type" value="Genomic_DNA"/>
</dbReference>
<reference evidence="1" key="1">
    <citation type="submission" date="2009-09" db="EMBL/GenBank/DDBJ databases">
        <authorList>
            <person name="Beloqi A."/>
            <person name="Nechitaylo T.Y."/>
            <person name="Lopez-Cortes N."/>
            <person name="Vietes M."/>
            <person name="Polaina J."/>
            <person name="Strittmatter A."/>
            <person name="Reva O."/>
            <person name="Waliczek A."/>
            <person name="Golyshina O.V."/>
            <person name="Ferrer M."/>
            <person name="Golyshin P.N."/>
        </authorList>
    </citation>
    <scope>NUCLEOTIDE SEQUENCE</scope>
</reference>
<proteinExistence type="predicted"/>
<dbReference type="AlphaFoldDB" id="D8VN58"/>
<name>D8VN58_9ZZZZ</name>